<keyword evidence="9" id="KW-1185">Reference proteome</keyword>
<dbReference type="PANTHER" id="PTHR30136">
    <property type="entry name" value="HELIX-TURN-HELIX TRANSCRIPTIONAL REGULATOR, ICLR FAMILY"/>
    <property type="match status" value="1"/>
</dbReference>
<dbReference type="InterPro" id="IPR036388">
    <property type="entry name" value="WH-like_DNA-bd_sf"/>
</dbReference>
<organism evidence="8 9">
    <name type="scientific">Anaeroglobus geminatus F0357</name>
    <dbReference type="NCBI Taxonomy" id="861450"/>
    <lineage>
        <taxon>Bacteria</taxon>
        <taxon>Bacillati</taxon>
        <taxon>Bacillota</taxon>
        <taxon>Negativicutes</taxon>
        <taxon>Veillonellales</taxon>
        <taxon>Veillonellaceae</taxon>
        <taxon>Anaeroglobus</taxon>
    </lineage>
</organism>
<evidence type="ECO:0000259" key="7">
    <source>
        <dbReference type="PROSITE" id="PS51077"/>
    </source>
</evidence>
<dbReference type="PROSITE" id="PS51077">
    <property type="entry name" value="HTH_ICLR"/>
    <property type="match status" value="1"/>
</dbReference>
<dbReference type="PANTHER" id="PTHR30136:SF35">
    <property type="entry name" value="HTH-TYPE TRANSCRIPTIONAL REGULATOR RV1719"/>
    <property type="match status" value="1"/>
</dbReference>
<dbReference type="SMART" id="SM00346">
    <property type="entry name" value="HTH_ICLR"/>
    <property type="match status" value="1"/>
</dbReference>
<sequence>MEGTMMKDTCHHDGNREKSLLKSLEKSLDVLDLFVECNAGMALKEIAAQTELNTSTAFRIVNTLERRQYLTRNEESKQYRLGPKSLALGYSSHWTENLLLWPNRICANSNGNLMKRQVFILLKEIIVFVLIMSKAHILYGGLSLSESPCLFIKAQPVRFSLLGLMKKNKNVSVRNTAILQRASFP</sequence>
<keyword evidence="6" id="KW-1133">Transmembrane helix</keyword>
<accession>G9YEJ7</accession>
<evidence type="ECO:0000313" key="9">
    <source>
        <dbReference type="Proteomes" id="UP000005481"/>
    </source>
</evidence>
<dbReference type="GO" id="GO:0003677">
    <property type="term" value="F:DNA binding"/>
    <property type="evidence" value="ECO:0007669"/>
    <property type="project" value="UniProtKB-KW"/>
</dbReference>
<dbReference type="eggNOG" id="COG1414">
    <property type="taxonomic scope" value="Bacteria"/>
</dbReference>
<reference evidence="8 9" key="1">
    <citation type="submission" date="2011-08" db="EMBL/GenBank/DDBJ databases">
        <authorList>
            <person name="Weinstock G."/>
            <person name="Sodergren E."/>
            <person name="Clifton S."/>
            <person name="Fulton L."/>
            <person name="Fulton B."/>
            <person name="Courtney L."/>
            <person name="Fronick C."/>
            <person name="Harrison M."/>
            <person name="Strong C."/>
            <person name="Farmer C."/>
            <person name="Delahaunty K."/>
            <person name="Markovic C."/>
            <person name="Hall O."/>
            <person name="Minx P."/>
            <person name="Tomlinson C."/>
            <person name="Mitreva M."/>
            <person name="Hou S."/>
            <person name="Chen J."/>
            <person name="Wollam A."/>
            <person name="Pepin K.H."/>
            <person name="Johnson M."/>
            <person name="Bhonagiri V."/>
            <person name="Zhang X."/>
            <person name="Suruliraj S."/>
            <person name="Warren W."/>
            <person name="Chinwalla A."/>
            <person name="Mardis E.R."/>
            <person name="Wilson R.K."/>
        </authorList>
    </citation>
    <scope>NUCLEOTIDE SEQUENCE [LARGE SCALE GENOMIC DNA]</scope>
    <source>
        <strain evidence="8 9">F0357</strain>
    </source>
</reference>
<gene>
    <name evidence="8" type="ORF">HMPREF0080_00056</name>
</gene>
<dbReference type="GO" id="GO:0003700">
    <property type="term" value="F:DNA-binding transcription factor activity"/>
    <property type="evidence" value="ECO:0007669"/>
    <property type="project" value="TreeGrafter"/>
</dbReference>
<keyword evidence="2" id="KW-0238">DNA-binding</keyword>
<evidence type="ECO:0000256" key="3">
    <source>
        <dbReference type="ARBA" id="ARBA00023163"/>
    </source>
</evidence>
<dbReference type="InterPro" id="IPR005471">
    <property type="entry name" value="Tscrpt_reg_IclR_N"/>
</dbReference>
<dbReference type="GO" id="GO:0045892">
    <property type="term" value="P:negative regulation of DNA-templated transcription"/>
    <property type="evidence" value="ECO:0007669"/>
    <property type="project" value="TreeGrafter"/>
</dbReference>
<dbReference type="FunFam" id="1.10.10.10:FF:000056">
    <property type="entry name" value="IclR family transcriptional regulator"/>
    <property type="match status" value="1"/>
</dbReference>
<proteinExistence type="predicted"/>
<feature type="transmembrane region" description="Helical" evidence="6">
    <location>
        <begin position="118"/>
        <end position="139"/>
    </location>
</feature>
<comment type="caution">
    <text evidence="8">The sequence shown here is derived from an EMBL/GenBank/DDBJ whole genome shotgun (WGS) entry which is preliminary data.</text>
</comment>
<evidence type="ECO:0000256" key="4">
    <source>
        <dbReference type="ARBA" id="ARBA00058938"/>
    </source>
</evidence>
<evidence type="ECO:0000256" key="6">
    <source>
        <dbReference type="SAM" id="Phobius"/>
    </source>
</evidence>
<evidence type="ECO:0000313" key="8">
    <source>
        <dbReference type="EMBL" id="EHM44091.1"/>
    </source>
</evidence>
<name>G9YEJ7_9FIRM</name>
<keyword evidence="6" id="KW-0472">Membrane</keyword>
<dbReference type="Gene3D" id="1.10.10.10">
    <property type="entry name" value="Winged helix-like DNA-binding domain superfamily/Winged helix DNA-binding domain"/>
    <property type="match status" value="1"/>
</dbReference>
<dbReference type="InterPro" id="IPR036390">
    <property type="entry name" value="WH_DNA-bd_sf"/>
</dbReference>
<evidence type="ECO:0000256" key="5">
    <source>
        <dbReference type="ARBA" id="ARBA00070406"/>
    </source>
</evidence>
<dbReference type="Pfam" id="PF09339">
    <property type="entry name" value="HTH_IclR"/>
    <property type="match status" value="1"/>
</dbReference>
<dbReference type="EMBL" id="AGCJ01000001">
    <property type="protein sequence ID" value="EHM44091.1"/>
    <property type="molecule type" value="Genomic_DNA"/>
</dbReference>
<evidence type="ECO:0000256" key="2">
    <source>
        <dbReference type="ARBA" id="ARBA00023125"/>
    </source>
</evidence>
<keyword evidence="6" id="KW-0812">Transmembrane</keyword>
<dbReference type="InterPro" id="IPR050707">
    <property type="entry name" value="HTH_MetabolicPath_Reg"/>
</dbReference>
<protein>
    <recommendedName>
        <fullName evidence="5">Glycerol operon regulatory protein</fullName>
    </recommendedName>
</protein>
<dbReference type="SUPFAM" id="SSF46785">
    <property type="entry name" value="Winged helix' DNA-binding domain"/>
    <property type="match status" value="1"/>
</dbReference>
<dbReference type="AlphaFoldDB" id="G9YEJ7"/>
<comment type="function">
    <text evidence="4">May be an activator protein for the gylABX operon.</text>
</comment>
<dbReference type="HOGENOM" id="CLU_1458435_0_0_9"/>
<keyword evidence="1" id="KW-0805">Transcription regulation</keyword>
<evidence type="ECO:0000256" key="1">
    <source>
        <dbReference type="ARBA" id="ARBA00023015"/>
    </source>
</evidence>
<keyword evidence="3" id="KW-0804">Transcription</keyword>
<dbReference type="Proteomes" id="UP000005481">
    <property type="component" value="Unassembled WGS sequence"/>
</dbReference>
<feature type="domain" description="HTH iclR-type" evidence="7">
    <location>
        <begin position="21"/>
        <end position="83"/>
    </location>
</feature>
<dbReference type="STRING" id="861450.HMPREF0080_00056"/>